<dbReference type="GO" id="GO:0055085">
    <property type="term" value="P:transmembrane transport"/>
    <property type="evidence" value="ECO:0007669"/>
    <property type="project" value="TreeGrafter"/>
</dbReference>
<evidence type="ECO:0000313" key="10">
    <source>
        <dbReference type="Proteomes" id="UP000029585"/>
    </source>
</evidence>
<evidence type="ECO:0000256" key="8">
    <source>
        <dbReference type="SAM" id="Phobius"/>
    </source>
</evidence>
<dbReference type="Proteomes" id="UP000029585">
    <property type="component" value="Unassembled WGS sequence"/>
</dbReference>
<feature type="transmembrane region" description="Helical" evidence="8">
    <location>
        <begin position="243"/>
        <end position="262"/>
    </location>
</feature>
<dbReference type="PATRIC" id="fig|742738.3.peg.438"/>
<feature type="transmembrane region" description="Helical" evidence="8">
    <location>
        <begin position="333"/>
        <end position="366"/>
    </location>
</feature>
<keyword evidence="3" id="KW-0813">Transport</keyword>
<dbReference type="InterPro" id="IPR002549">
    <property type="entry name" value="AI-2E-like"/>
</dbReference>
<evidence type="ECO:0000256" key="6">
    <source>
        <dbReference type="ARBA" id="ARBA00022989"/>
    </source>
</evidence>
<feature type="transmembrane region" description="Helical" evidence="8">
    <location>
        <begin position="86"/>
        <end position="107"/>
    </location>
</feature>
<dbReference type="HOGENOM" id="CLU_031275_2_0_9"/>
<feature type="transmembrane region" description="Helical" evidence="8">
    <location>
        <begin position="268"/>
        <end position="295"/>
    </location>
</feature>
<protein>
    <recommendedName>
        <fullName evidence="11">AI-2E family transporter</fullName>
    </recommendedName>
</protein>
<keyword evidence="6 8" id="KW-1133">Transmembrane helix</keyword>
<keyword evidence="5 8" id="KW-0812">Transmembrane</keyword>
<proteinExistence type="inferred from homology"/>
<keyword evidence="4" id="KW-1003">Cell membrane</keyword>
<feature type="transmembrane region" description="Helical" evidence="8">
    <location>
        <begin position="12"/>
        <end position="32"/>
    </location>
</feature>
<feature type="transmembrane region" description="Helical" evidence="8">
    <location>
        <begin position="176"/>
        <end position="199"/>
    </location>
</feature>
<keyword evidence="10" id="KW-1185">Reference proteome</keyword>
<dbReference type="RefSeq" id="WP_044938563.1">
    <property type="nucleotide sequence ID" value="NZ_KN174161.1"/>
</dbReference>
<feature type="transmembrane region" description="Helical" evidence="8">
    <location>
        <begin position="38"/>
        <end position="59"/>
    </location>
</feature>
<evidence type="ECO:0000256" key="3">
    <source>
        <dbReference type="ARBA" id="ARBA00022448"/>
    </source>
</evidence>
<dbReference type="eggNOG" id="COG0628">
    <property type="taxonomic scope" value="Bacteria"/>
</dbReference>
<evidence type="ECO:0000256" key="5">
    <source>
        <dbReference type="ARBA" id="ARBA00022692"/>
    </source>
</evidence>
<comment type="subcellular location">
    <subcellularLocation>
        <location evidence="1">Cell membrane</location>
        <topology evidence="1">Multi-pass membrane protein</topology>
    </subcellularLocation>
</comment>
<dbReference type="PANTHER" id="PTHR21716:SF53">
    <property type="entry name" value="PERMEASE PERM-RELATED"/>
    <property type="match status" value="1"/>
</dbReference>
<comment type="similarity">
    <text evidence="2">Belongs to the autoinducer-2 exporter (AI-2E) (TC 2.A.86) family.</text>
</comment>
<evidence type="ECO:0000256" key="4">
    <source>
        <dbReference type="ARBA" id="ARBA00022475"/>
    </source>
</evidence>
<dbReference type="PANTHER" id="PTHR21716">
    <property type="entry name" value="TRANSMEMBRANE PROTEIN"/>
    <property type="match status" value="1"/>
</dbReference>
<accession>A0A096BCF2</accession>
<evidence type="ECO:0000313" key="9">
    <source>
        <dbReference type="EMBL" id="KGF57103.1"/>
    </source>
</evidence>
<evidence type="ECO:0000256" key="1">
    <source>
        <dbReference type="ARBA" id="ARBA00004651"/>
    </source>
</evidence>
<feature type="transmembrane region" description="Helical" evidence="8">
    <location>
        <begin position="302"/>
        <end position="321"/>
    </location>
</feature>
<name>A0A096BCF2_FLAPL</name>
<dbReference type="GO" id="GO:0005886">
    <property type="term" value="C:plasma membrane"/>
    <property type="evidence" value="ECO:0007669"/>
    <property type="project" value="UniProtKB-SubCell"/>
</dbReference>
<evidence type="ECO:0008006" key="11">
    <source>
        <dbReference type="Google" id="ProtNLM"/>
    </source>
</evidence>
<sequence>MKLGDSMDKKLFKSILLLITYTVVLVMVLSRLGLIASGVAWVLGLVKPLLIGFALAFVLNRPCHFFFRLYDRGLSRTRARGAARPLAVVTSYLVLILAIAAIFSFVVPKLVESIQTFALNLGGYLANVQGWYNDIISYFHLDVEALDLSGLNDVLKNLFNYVLGFLSDLGPHLLELTSGIVSMVVTGVLSLVFSIYMLSGRDTLMSQCRRVLRAYVPARFADPLTDVVHLTADTFTRFVTGQLIEACILGGLCAAGMLFIQADYAPLIGVIIGASAIIPVAGAYIGAIVSALLLVMVSPIKALVFLVFLVVLQQIEGNVIYPKVVGTSIGLPGIWVLAAVTIGGGVGGLVGVLLSVPVASVLYALLRRDVHKRLACKE</sequence>
<comment type="caution">
    <text evidence="9">The sequence shown here is derived from an EMBL/GenBank/DDBJ whole genome shotgun (WGS) entry which is preliminary data.</text>
</comment>
<dbReference type="AlphaFoldDB" id="A0A096BCF2"/>
<keyword evidence="7 8" id="KW-0472">Membrane</keyword>
<evidence type="ECO:0000256" key="7">
    <source>
        <dbReference type="ARBA" id="ARBA00023136"/>
    </source>
</evidence>
<gene>
    <name evidence="9" type="ORF">HMPREF9460_00417</name>
</gene>
<dbReference type="Pfam" id="PF01594">
    <property type="entry name" value="AI-2E_transport"/>
    <property type="match status" value="1"/>
</dbReference>
<dbReference type="EMBL" id="ADLO01000015">
    <property type="protein sequence ID" value="KGF57103.1"/>
    <property type="molecule type" value="Genomic_DNA"/>
</dbReference>
<evidence type="ECO:0000256" key="2">
    <source>
        <dbReference type="ARBA" id="ARBA00009773"/>
    </source>
</evidence>
<reference evidence="9 10" key="1">
    <citation type="submission" date="2011-08" db="EMBL/GenBank/DDBJ databases">
        <title>The Genome Sequence of Clostridium orbiscindens 1_3_50AFAA.</title>
        <authorList>
            <consortium name="The Broad Institute Genome Sequencing Platform"/>
            <person name="Earl A."/>
            <person name="Ward D."/>
            <person name="Feldgarden M."/>
            <person name="Gevers D."/>
            <person name="Daigneault M."/>
            <person name="Strauss J."/>
            <person name="Allen-Vercoe E."/>
            <person name="Young S.K."/>
            <person name="Zeng Q."/>
            <person name="Gargeya S."/>
            <person name="Fitzgerald M."/>
            <person name="Haas B."/>
            <person name="Abouelleil A."/>
            <person name="Alvarado L."/>
            <person name="Arachchi H.M."/>
            <person name="Berlin A."/>
            <person name="Brown A."/>
            <person name="Chapman S.B."/>
            <person name="Chen Z."/>
            <person name="Dunbar C."/>
            <person name="Freedman E."/>
            <person name="Gearin G."/>
            <person name="Gellesch M."/>
            <person name="Goldberg J."/>
            <person name="Griggs A."/>
            <person name="Gujja S."/>
            <person name="Heiman D."/>
            <person name="Howarth C."/>
            <person name="Larson L."/>
            <person name="Lui A."/>
            <person name="MacDonald P.J.P."/>
            <person name="Montmayeur A."/>
            <person name="Murphy C."/>
            <person name="Neiman D."/>
            <person name="Pearson M."/>
            <person name="Priest M."/>
            <person name="Roberts A."/>
            <person name="Saif S."/>
            <person name="Shea T."/>
            <person name="Shenoy N."/>
            <person name="Sisk P."/>
            <person name="Stolte C."/>
            <person name="Sykes S."/>
            <person name="Wortman J."/>
            <person name="Nusbaum C."/>
            <person name="Birren B."/>
        </authorList>
    </citation>
    <scope>NUCLEOTIDE SEQUENCE [LARGE SCALE GENOMIC DNA]</scope>
    <source>
        <strain evidence="9 10">1_3_50AFAA</strain>
    </source>
</reference>
<organism evidence="9 10">
    <name type="scientific">Flavonifractor plautii 1_3_50AFAA</name>
    <dbReference type="NCBI Taxonomy" id="742738"/>
    <lineage>
        <taxon>Bacteria</taxon>
        <taxon>Bacillati</taxon>
        <taxon>Bacillota</taxon>
        <taxon>Clostridia</taxon>
        <taxon>Eubacteriales</taxon>
        <taxon>Oscillospiraceae</taxon>
        <taxon>Flavonifractor</taxon>
    </lineage>
</organism>